<evidence type="ECO:0000256" key="3">
    <source>
        <dbReference type="PIRSR" id="PIRSR000077-4"/>
    </source>
</evidence>
<comment type="caution">
    <text evidence="5">The sequence shown here is derived from an EMBL/GenBank/DDBJ whole genome shotgun (WGS) entry which is preliminary data.</text>
</comment>
<keyword evidence="3" id="KW-0676">Redox-active center</keyword>
<feature type="disulfide bond" description="Redox-active" evidence="3">
    <location>
        <begin position="30"/>
        <end position="33"/>
    </location>
</feature>
<organism evidence="5 6">
    <name type="scientific">Mortierella alpina</name>
    <name type="common">Oleaginous fungus</name>
    <name type="synonym">Mortierella renispora</name>
    <dbReference type="NCBI Taxonomy" id="64518"/>
    <lineage>
        <taxon>Eukaryota</taxon>
        <taxon>Fungi</taxon>
        <taxon>Fungi incertae sedis</taxon>
        <taxon>Mucoromycota</taxon>
        <taxon>Mortierellomycotina</taxon>
        <taxon>Mortierellomycetes</taxon>
        <taxon>Mortierellales</taxon>
        <taxon>Mortierellaceae</taxon>
        <taxon>Mortierella</taxon>
    </lineage>
</organism>
<proteinExistence type="inferred from homology"/>
<comment type="similarity">
    <text evidence="2">Belongs to the thioredoxin family.</text>
</comment>
<evidence type="ECO:0000313" key="6">
    <source>
        <dbReference type="Proteomes" id="UP000738359"/>
    </source>
</evidence>
<accession>A0A9P6IXM8</accession>
<dbReference type="GO" id="GO:0015035">
    <property type="term" value="F:protein-disulfide reductase activity"/>
    <property type="evidence" value="ECO:0007669"/>
    <property type="project" value="InterPro"/>
</dbReference>
<gene>
    <name evidence="5" type="primary">TRX2</name>
    <name evidence="5" type="ORF">BGZ70_000836</name>
</gene>
<dbReference type="PANTHER" id="PTHR46115">
    <property type="entry name" value="THIOREDOXIN-LIKE PROTEIN 1"/>
    <property type="match status" value="1"/>
</dbReference>
<dbReference type="InterPro" id="IPR036249">
    <property type="entry name" value="Thioredoxin-like_sf"/>
</dbReference>
<dbReference type="OrthoDB" id="2121326at2759"/>
<evidence type="ECO:0000259" key="4">
    <source>
        <dbReference type="PROSITE" id="PS51352"/>
    </source>
</evidence>
<sequence>MIKQVESREEFDKVLASHDKVVIQFTAVWCSHCKAIAPKLTEYDQDFEDITFIKVDIDDLPEVSQDAGIRAMPTIHFIYQGQRSDELVGADNTKLIQQINALAAKFEP</sequence>
<dbReference type="SUPFAM" id="SSF52833">
    <property type="entry name" value="Thioredoxin-like"/>
    <property type="match status" value="1"/>
</dbReference>
<keyword evidence="6" id="KW-1185">Reference proteome</keyword>
<dbReference type="Gene3D" id="3.40.30.10">
    <property type="entry name" value="Glutaredoxin"/>
    <property type="match status" value="1"/>
</dbReference>
<feature type="domain" description="Thioredoxin" evidence="4">
    <location>
        <begin position="1"/>
        <end position="108"/>
    </location>
</feature>
<dbReference type="AlphaFoldDB" id="A0A9P6IXM8"/>
<evidence type="ECO:0000256" key="1">
    <source>
        <dbReference type="ARBA" id="ARBA00023157"/>
    </source>
</evidence>
<dbReference type="PROSITE" id="PS51352">
    <property type="entry name" value="THIOREDOXIN_2"/>
    <property type="match status" value="1"/>
</dbReference>
<dbReference type="PRINTS" id="PR00421">
    <property type="entry name" value="THIOREDOXIN"/>
</dbReference>
<keyword evidence="1 3" id="KW-1015">Disulfide bond</keyword>
<evidence type="ECO:0000256" key="2">
    <source>
        <dbReference type="PIRNR" id="PIRNR000077"/>
    </source>
</evidence>
<evidence type="ECO:0000313" key="5">
    <source>
        <dbReference type="EMBL" id="KAF9951824.1"/>
    </source>
</evidence>
<name>A0A9P6IXM8_MORAP</name>
<dbReference type="InterPro" id="IPR013766">
    <property type="entry name" value="Thioredoxin_domain"/>
</dbReference>
<dbReference type="CDD" id="cd02947">
    <property type="entry name" value="TRX_family"/>
    <property type="match status" value="1"/>
</dbReference>
<dbReference type="InterPro" id="IPR005746">
    <property type="entry name" value="Thioredoxin"/>
</dbReference>
<dbReference type="PIRSF" id="PIRSF000077">
    <property type="entry name" value="Thioredoxin"/>
    <property type="match status" value="1"/>
</dbReference>
<protein>
    <recommendedName>
        <fullName evidence="2">Thioredoxin</fullName>
    </recommendedName>
</protein>
<dbReference type="Pfam" id="PF00085">
    <property type="entry name" value="Thioredoxin"/>
    <property type="match status" value="1"/>
</dbReference>
<dbReference type="Proteomes" id="UP000738359">
    <property type="component" value="Unassembled WGS sequence"/>
</dbReference>
<dbReference type="EMBL" id="JAAAHY010001172">
    <property type="protein sequence ID" value="KAF9951824.1"/>
    <property type="molecule type" value="Genomic_DNA"/>
</dbReference>
<reference evidence="5" key="1">
    <citation type="journal article" date="2020" name="Fungal Divers.">
        <title>Resolving the Mortierellaceae phylogeny through synthesis of multi-gene phylogenetics and phylogenomics.</title>
        <authorList>
            <person name="Vandepol N."/>
            <person name="Liber J."/>
            <person name="Desiro A."/>
            <person name="Na H."/>
            <person name="Kennedy M."/>
            <person name="Barry K."/>
            <person name="Grigoriev I.V."/>
            <person name="Miller A.N."/>
            <person name="O'Donnell K."/>
            <person name="Stajich J.E."/>
            <person name="Bonito G."/>
        </authorList>
    </citation>
    <scope>NUCLEOTIDE SEQUENCE</scope>
    <source>
        <strain evidence="5">CK1249</strain>
    </source>
</reference>